<dbReference type="Pfam" id="PF00109">
    <property type="entry name" value="ketoacyl-synt"/>
    <property type="match status" value="1"/>
</dbReference>
<feature type="domain" description="Ketosynthase family 3 (KS3)" evidence="6">
    <location>
        <begin position="1"/>
        <end position="295"/>
    </location>
</feature>
<sequence>MVSGNMLEFIKRSSRALFGVGAFADLGSKNRRPKQLSRARGSDEEKAVASTETKKPKSKKRRVVVMGLGVVSPLGHNVDEFYGNLLQGISGVTHIESFDTTQFPTGWMGPTYLKGSVAGVLLLEELEHAKQRGAPIYAEFLGGSFAFDPYYTMDPQAHSRSKSCFRCIETALAESRVDREDINYINAHAASIPAFDLAEYQSITHLFAQNSELIMNSTKSMISHLLGAAGAVEAIATIKTIETGWIHPNINPEHPNQGLDSSVLVGHEKESLDVKVALSNSFGFGGNSSAILFGPLLQRLIIMYIAIGI</sequence>
<feature type="region of interest" description="Disordered" evidence="5">
    <location>
        <begin position="31"/>
        <end position="58"/>
    </location>
</feature>
<dbReference type="Proteomes" id="UP000298416">
    <property type="component" value="Unassembled WGS sequence"/>
</dbReference>
<gene>
    <name evidence="7" type="ORF">SASPL_141780</name>
</gene>
<dbReference type="GO" id="GO:0005739">
    <property type="term" value="C:mitochondrion"/>
    <property type="evidence" value="ECO:0007669"/>
    <property type="project" value="TreeGrafter"/>
</dbReference>
<keyword evidence="3 4" id="KW-0808">Transferase</keyword>
<dbReference type="EMBL" id="PNBA02000016">
    <property type="protein sequence ID" value="KAG6395657.1"/>
    <property type="molecule type" value="Genomic_DNA"/>
</dbReference>
<dbReference type="InterPro" id="IPR014031">
    <property type="entry name" value="Ketoacyl_synth_C"/>
</dbReference>
<dbReference type="InterPro" id="IPR000794">
    <property type="entry name" value="Beta-ketoacyl_synthase"/>
</dbReference>
<dbReference type="GO" id="GO:0006633">
    <property type="term" value="P:fatty acid biosynthetic process"/>
    <property type="evidence" value="ECO:0007669"/>
    <property type="project" value="TreeGrafter"/>
</dbReference>
<evidence type="ECO:0000256" key="3">
    <source>
        <dbReference type="ARBA" id="ARBA00022679"/>
    </source>
</evidence>
<dbReference type="SUPFAM" id="SSF53901">
    <property type="entry name" value="Thiolase-like"/>
    <property type="match status" value="2"/>
</dbReference>
<feature type="compositionally biased region" description="Basic and acidic residues" evidence="5">
    <location>
        <begin position="40"/>
        <end position="55"/>
    </location>
</feature>
<dbReference type="AlphaFoldDB" id="A0A8X8Z8W6"/>
<comment type="caution">
    <text evidence="7">The sequence shown here is derived from an EMBL/GenBank/DDBJ whole genome shotgun (WGS) entry which is preliminary data.</text>
</comment>
<comment type="similarity">
    <text evidence="1 4">Belongs to the thiolase-like superfamily. Beta-ketoacyl-ACP synthases family.</text>
</comment>
<evidence type="ECO:0000313" key="7">
    <source>
        <dbReference type="EMBL" id="KAG6395657.1"/>
    </source>
</evidence>
<reference evidence="7" key="1">
    <citation type="submission" date="2018-01" db="EMBL/GenBank/DDBJ databases">
        <authorList>
            <person name="Mao J.F."/>
        </authorList>
    </citation>
    <scope>NUCLEOTIDE SEQUENCE</scope>
    <source>
        <strain evidence="7">Huo1</strain>
        <tissue evidence="7">Leaf</tissue>
    </source>
</reference>
<reference evidence="7" key="2">
    <citation type="submission" date="2020-08" db="EMBL/GenBank/DDBJ databases">
        <title>Plant Genome Project.</title>
        <authorList>
            <person name="Zhang R.-G."/>
        </authorList>
    </citation>
    <scope>NUCLEOTIDE SEQUENCE</scope>
    <source>
        <strain evidence="7">Huo1</strain>
        <tissue evidence="7">Leaf</tissue>
    </source>
</reference>
<dbReference type="PANTHER" id="PTHR11712:SF351">
    <property type="entry name" value="BETA-KETOACYL-[ACYL-CARRIER-PROTEIN] SYNTHASE I"/>
    <property type="match status" value="1"/>
</dbReference>
<dbReference type="InterPro" id="IPR016039">
    <property type="entry name" value="Thiolase-like"/>
</dbReference>
<dbReference type="PANTHER" id="PTHR11712">
    <property type="entry name" value="POLYKETIDE SYNTHASE-RELATED"/>
    <property type="match status" value="1"/>
</dbReference>
<organism evidence="7">
    <name type="scientific">Salvia splendens</name>
    <name type="common">Scarlet sage</name>
    <dbReference type="NCBI Taxonomy" id="180675"/>
    <lineage>
        <taxon>Eukaryota</taxon>
        <taxon>Viridiplantae</taxon>
        <taxon>Streptophyta</taxon>
        <taxon>Embryophyta</taxon>
        <taxon>Tracheophyta</taxon>
        <taxon>Spermatophyta</taxon>
        <taxon>Magnoliopsida</taxon>
        <taxon>eudicotyledons</taxon>
        <taxon>Gunneridae</taxon>
        <taxon>Pentapetalae</taxon>
        <taxon>asterids</taxon>
        <taxon>lamiids</taxon>
        <taxon>Lamiales</taxon>
        <taxon>Lamiaceae</taxon>
        <taxon>Nepetoideae</taxon>
        <taxon>Mentheae</taxon>
        <taxon>Salviinae</taxon>
        <taxon>Salvia</taxon>
        <taxon>Salvia subgen. Calosphace</taxon>
        <taxon>core Calosphace</taxon>
    </lineage>
</organism>
<dbReference type="PROSITE" id="PS52004">
    <property type="entry name" value="KS3_2"/>
    <property type="match status" value="1"/>
</dbReference>
<dbReference type="InterPro" id="IPR014030">
    <property type="entry name" value="Ketoacyl_synth_N"/>
</dbReference>
<accession>A0A8X8Z8W6</accession>
<evidence type="ECO:0000259" key="6">
    <source>
        <dbReference type="PROSITE" id="PS52004"/>
    </source>
</evidence>
<evidence type="ECO:0000256" key="5">
    <source>
        <dbReference type="SAM" id="MobiDB-lite"/>
    </source>
</evidence>
<proteinExistence type="inferred from homology"/>
<keyword evidence="8" id="KW-1185">Reference proteome</keyword>
<dbReference type="Pfam" id="PF02801">
    <property type="entry name" value="Ketoacyl-synt_C"/>
    <property type="match status" value="1"/>
</dbReference>
<evidence type="ECO:0000313" key="8">
    <source>
        <dbReference type="Proteomes" id="UP000298416"/>
    </source>
</evidence>
<dbReference type="Gene3D" id="3.40.47.10">
    <property type="match status" value="2"/>
</dbReference>
<evidence type="ECO:0000256" key="4">
    <source>
        <dbReference type="RuleBase" id="RU003694"/>
    </source>
</evidence>
<dbReference type="EC" id="2.3.1.41" evidence="2"/>
<evidence type="ECO:0000256" key="2">
    <source>
        <dbReference type="ARBA" id="ARBA00013191"/>
    </source>
</evidence>
<dbReference type="InterPro" id="IPR020841">
    <property type="entry name" value="PKS_Beta-ketoAc_synthase_dom"/>
</dbReference>
<evidence type="ECO:0000256" key="1">
    <source>
        <dbReference type="ARBA" id="ARBA00008467"/>
    </source>
</evidence>
<protein>
    <recommendedName>
        <fullName evidence="2">beta-ketoacyl-[acyl-carrier-protein] synthase I</fullName>
        <ecNumber evidence="2">2.3.1.41</ecNumber>
    </recommendedName>
</protein>
<dbReference type="GO" id="GO:0004315">
    <property type="term" value="F:3-oxoacyl-[acyl-carrier-protein] synthase activity"/>
    <property type="evidence" value="ECO:0007669"/>
    <property type="project" value="UniProtKB-EC"/>
</dbReference>
<name>A0A8X8Z8W6_SALSN</name>